<dbReference type="CDD" id="cd04301">
    <property type="entry name" value="NAT_SF"/>
    <property type="match status" value="1"/>
</dbReference>
<evidence type="ECO:0000313" key="2">
    <source>
        <dbReference type="EMBL" id="MFC5448548.1"/>
    </source>
</evidence>
<dbReference type="InterPro" id="IPR000182">
    <property type="entry name" value="GNAT_dom"/>
</dbReference>
<dbReference type="PANTHER" id="PTHR43617:SF20">
    <property type="entry name" value="N-ALPHA-ACETYLTRANSFERASE RIMI"/>
    <property type="match status" value="1"/>
</dbReference>
<dbReference type="InterPro" id="IPR016181">
    <property type="entry name" value="Acyl_CoA_acyltransferase"/>
</dbReference>
<organism evidence="2 3">
    <name type="scientific">Paenibacillus aestuarii</name>
    <dbReference type="NCBI Taxonomy" id="516965"/>
    <lineage>
        <taxon>Bacteria</taxon>
        <taxon>Bacillati</taxon>
        <taxon>Bacillota</taxon>
        <taxon>Bacilli</taxon>
        <taxon>Bacillales</taxon>
        <taxon>Paenibacillaceae</taxon>
        <taxon>Paenibacillus</taxon>
    </lineage>
</organism>
<dbReference type="PANTHER" id="PTHR43617">
    <property type="entry name" value="L-AMINO ACID N-ACETYLTRANSFERASE"/>
    <property type="match status" value="1"/>
</dbReference>
<accession>A0ABW0K529</accession>
<protein>
    <submittedName>
        <fullName evidence="2">GNAT family N-acetyltransferase</fullName>
        <ecNumber evidence="2">2.3.-.-</ecNumber>
    </submittedName>
</protein>
<dbReference type="Gene3D" id="3.40.630.30">
    <property type="match status" value="2"/>
</dbReference>
<dbReference type="Proteomes" id="UP001596044">
    <property type="component" value="Unassembled WGS sequence"/>
</dbReference>
<proteinExistence type="predicted"/>
<comment type="caution">
    <text evidence="2">The sequence shown here is derived from an EMBL/GenBank/DDBJ whole genome shotgun (WGS) entry which is preliminary data.</text>
</comment>
<dbReference type="EMBL" id="JBHSMJ010000009">
    <property type="protein sequence ID" value="MFC5448548.1"/>
    <property type="molecule type" value="Genomic_DNA"/>
</dbReference>
<dbReference type="GO" id="GO:0016746">
    <property type="term" value="F:acyltransferase activity"/>
    <property type="evidence" value="ECO:0007669"/>
    <property type="project" value="UniProtKB-KW"/>
</dbReference>
<keyword evidence="2" id="KW-0012">Acyltransferase</keyword>
<name>A0ABW0K529_9BACL</name>
<gene>
    <name evidence="2" type="ORF">ACFPOG_09760</name>
</gene>
<evidence type="ECO:0000313" key="3">
    <source>
        <dbReference type="Proteomes" id="UP001596044"/>
    </source>
</evidence>
<feature type="domain" description="N-acetyltransferase" evidence="1">
    <location>
        <begin position="1"/>
        <end position="170"/>
    </location>
</feature>
<evidence type="ECO:0000259" key="1">
    <source>
        <dbReference type="PROSITE" id="PS51186"/>
    </source>
</evidence>
<dbReference type="SUPFAM" id="SSF55729">
    <property type="entry name" value="Acyl-CoA N-acyltransferases (Nat)"/>
    <property type="match status" value="2"/>
</dbReference>
<keyword evidence="3" id="KW-1185">Reference proteome</keyword>
<reference evidence="3" key="1">
    <citation type="journal article" date="2019" name="Int. J. Syst. Evol. Microbiol.">
        <title>The Global Catalogue of Microorganisms (GCM) 10K type strain sequencing project: providing services to taxonomists for standard genome sequencing and annotation.</title>
        <authorList>
            <consortium name="The Broad Institute Genomics Platform"/>
            <consortium name="The Broad Institute Genome Sequencing Center for Infectious Disease"/>
            <person name="Wu L."/>
            <person name="Ma J."/>
        </authorList>
    </citation>
    <scope>NUCLEOTIDE SEQUENCE [LARGE SCALE GENOMIC DNA]</scope>
    <source>
        <strain evidence="3">KACC 11904</strain>
    </source>
</reference>
<dbReference type="EC" id="2.3.-.-" evidence="2"/>
<feature type="domain" description="N-acetyltransferase" evidence="1">
    <location>
        <begin position="175"/>
        <end position="322"/>
    </location>
</feature>
<sequence length="322" mass="36957">MKLVALTEDRIQDVCRLWNQGLAPDFPIRERIVKQNVFQDRNFLPQGSWLAVEEATGKAIGFVVSKVWQDSKYDIEFSSEDGWIHALMVDPDHRNQGIGSELLRQAESALHGRGVRRVSLGNDFHRRVLPGVPHELAAAKRWFERNGYAYQGMTHDLVNHYDAKAQVALPQFENVVFRLAQPNEEDQVIAFMKRCFPGRWEYQTRQYWQLGGTGREFVVLEREEDIIGFCRINDSQSPILAQNVYWAPLFQGELGGIGPLGIDEKYRGLNYGLAIVQAGIHYLLQRGASHIVIDTTPYVDFYGKHGFSVWKSYDRFQKVLEA</sequence>
<dbReference type="RefSeq" id="WP_270878216.1">
    <property type="nucleotide sequence ID" value="NZ_JAQFVF010000018.1"/>
</dbReference>
<dbReference type="InterPro" id="IPR050276">
    <property type="entry name" value="MshD_Acetyltransferase"/>
</dbReference>
<dbReference type="Pfam" id="PF00583">
    <property type="entry name" value="Acetyltransf_1"/>
    <property type="match status" value="2"/>
</dbReference>
<keyword evidence="2" id="KW-0808">Transferase</keyword>
<dbReference type="PROSITE" id="PS51186">
    <property type="entry name" value="GNAT"/>
    <property type="match status" value="2"/>
</dbReference>